<organism evidence="2 3">
    <name type="scientific">Candidatus Enterococcus moelleringii</name>
    <dbReference type="NCBI Taxonomy" id="2815325"/>
    <lineage>
        <taxon>Bacteria</taxon>
        <taxon>Bacillati</taxon>
        <taxon>Bacillota</taxon>
        <taxon>Bacilli</taxon>
        <taxon>Lactobacillales</taxon>
        <taxon>Enterococcaceae</taxon>
        <taxon>Enterococcus</taxon>
    </lineage>
</organism>
<keyword evidence="1" id="KW-1133">Transmembrane helix</keyword>
<gene>
    <name evidence="2" type="ORF">JZO70_20840</name>
</gene>
<keyword evidence="1" id="KW-0812">Transmembrane</keyword>
<proteinExistence type="predicted"/>
<evidence type="ECO:0000313" key="3">
    <source>
        <dbReference type="Proteomes" id="UP000664601"/>
    </source>
</evidence>
<reference evidence="2 3" key="1">
    <citation type="submission" date="2021-03" db="EMBL/GenBank/DDBJ databases">
        <title>Enterococcal diversity collection.</title>
        <authorList>
            <person name="Gilmore M.S."/>
            <person name="Schwartzman J."/>
            <person name="Van Tyne D."/>
            <person name="Martin M."/>
            <person name="Earl A.M."/>
            <person name="Manson A.L."/>
            <person name="Straub T."/>
            <person name="Salamzade R."/>
            <person name="Saavedra J."/>
            <person name="Lebreton F."/>
            <person name="Prichula J."/>
            <person name="Schaufler K."/>
            <person name="Gaca A."/>
            <person name="Sgardioli B."/>
            <person name="Wagenaar J."/>
            <person name="Strong T."/>
        </authorList>
    </citation>
    <scope>NUCLEOTIDE SEQUENCE [LARGE SCALE GENOMIC DNA]</scope>
    <source>
        <strain evidence="2 3">669A</strain>
    </source>
</reference>
<dbReference type="Proteomes" id="UP000664601">
    <property type="component" value="Unassembled WGS sequence"/>
</dbReference>
<dbReference type="RefSeq" id="WP_207675621.1">
    <property type="nucleotide sequence ID" value="NZ_JAFREM010000038.1"/>
</dbReference>
<comment type="caution">
    <text evidence="2">The sequence shown here is derived from an EMBL/GenBank/DDBJ whole genome shotgun (WGS) entry which is preliminary data.</text>
</comment>
<feature type="transmembrane region" description="Helical" evidence="1">
    <location>
        <begin position="318"/>
        <end position="336"/>
    </location>
</feature>
<dbReference type="Pfam" id="PF11311">
    <property type="entry name" value="DUF3114"/>
    <property type="match status" value="1"/>
</dbReference>
<keyword evidence="1" id="KW-0472">Membrane</keyword>
<protein>
    <submittedName>
        <fullName evidence="2">DUF3114 domain-containing protein</fullName>
    </submittedName>
</protein>
<name>A0ABS3LG65_9ENTE</name>
<evidence type="ECO:0000313" key="2">
    <source>
        <dbReference type="EMBL" id="MBO1308634.1"/>
    </source>
</evidence>
<sequence length="339" mass="39438">MPPIIWDDAAQRLLSKEIIKKTRRRSLKEAREIEQQILQESRLVGSSIYTKMFQASKQEPKEKLALLLGQLGAQMEEGTLQLLGPYQIDANMPPHGEFLRLLAKTVQQAYSGKVLDDPQVHQLRMYLDRHNITYIRQLFGGQGITDEAALSAYVRASKKSGGLGGQKLIAERARFHNKYQHNYQPGGENRKRLTPDFHGEFILDENGHFVSQWNVLEFDSAGKLITDFDYYRKRCGTYTQWHSFQQQILNGESFNYADRNDLVHRRLDILPPGQLDHPLRKEIAKEWKNPANKVEYHWKKADKQKDGYSQRDLIKKRAGWLSIFLLIIGIAKRNLFRHR</sequence>
<keyword evidence="3" id="KW-1185">Reference proteome</keyword>
<dbReference type="EMBL" id="JAFREM010000038">
    <property type="protein sequence ID" value="MBO1308634.1"/>
    <property type="molecule type" value="Genomic_DNA"/>
</dbReference>
<evidence type="ECO:0000256" key="1">
    <source>
        <dbReference type="SAM" id="Phobius"/>
    </source>
</evidence>
<dbReference type="InterPro" id="IPR021462">
    <property type="entry name" value="DUF3114"/>
</dbReference>
<accession>A0ABS3LG65</accession>